<dbReference type="PROSITE" id="PS50011">
    <property type="entry name" value="PROTEIN_KINASE_DOM"/>
    <property type="match status" value="1"/>
</dbReference>
<name>A0A8C0IH19_BUBBB</name>
<dbReference type="GO" id="GO:0000922">
    <property type="term" value="C:spindle pole"/>
    <property type="evidence" value="ECO:0007669"/>
    <property type="project" value="TreeGrafter"/>
</dbReference>
<comment type="catalytic activity">
    <reaction evidence="18 21">
        <text>L-threonyl-[protein] + ATP = O-phospho-L-threonyl-[protein] + ADP + H(+)</text>
        <dbReference type="Rhea" id="RHEA:46608"/>
        <dbReference type="Rhea" id="RHEA-COMP:11060"/>
        <dbReference type="Rhea" id="RHEA-COMP:11605"/>
        <dbReference type="ChEBI" id="CHEBI:15378"/>
        <dbReference type="ChEBI" id="CHEBI:30013"/>
        <dbReference type="ChEBI" id="CHEBI:30616"/>
        <dbReference type="ChEBI" id="CHEBI:61977"/>
        <dbReference type="ChEBI" id="CHEBI:456216"/>
        <dbReference type="EC" id="2.7.11.21"/>
    </reaction>
</comment>
<evidence type="ECO:0000256" key="10">
    <source>
        <dbReference type="ARBA" id="ARBA00022737"/>
    </source>
</evidence>
<evidence type="ECO:0000256" key="18">
    <source>
        <dbReference type="ARBA" id="ARBA00047802"/>
    </source>
</evidence>
<evidence type="ECO:0000256" key="4">
    <source>
        <dbReference type="ARBA" id="ARBA00004300"/>
    </source>
</evidence>
<dbReference type="PANTHER" id="PTHR24345">
    <property type="entry name" value="SERINE/THREONINE-PROTEIN KINASE PLK"/>
    <property type="match status" value="1"/>
</dbReference>
<dbReference type="GO" id="GO:0005524">
    <property type="term" value="F:ATP binding"/>
    <property type="evidence" value="ECO:0007669"/>
    <property type="project" value="UniProtKB-UniRule"/>
</dbReference>
<dbReference type="InterPro" id="IPR008271">
    <property type="entry name" value="Ser/Thr_kinase_AS"/>
</dbReference>
<dbReference type="GO" id="GO:0051301">
    <property type="term" value="P:cell division"/>
    <property type="evidence" value="ECO:0007669"/>
    <property type="project" value="UniProtKB-KW"/>
</dbReference>
<dbReference type="GO" id="GO:0030496">
    <property type="term" value="C:midbody"/>
    <property type="evidence" value="ECO:0007669"/>
    <property type="project" value="UniProtKB-SubCell"/>
</dbReference>
<dbReference type="AlphaFoldDB" id="A0A8C0IH19"/>
<dbReference type="SMART" id="SM00220">
    <property type="entry name" value="S_TKc"/>
    <property type="match status" value="1"/>
</dbReference>
<comment type="catalytic activity">
    <reaction evidence="19">
        <text>L-seryl-[protein] + ATP = O-phospho-L-seryl-[protein] + ADP + H(+)</text>
        <dbReference type="Rhea" id="RHEA:17989"/>
        <dbReference type="Rhea" id="RHEA-COMP:9863"/>
        <dbReference type="Rhea" id="RHEA-COMP:11604"/>
        <dbReference type="ChEBI" id="CHEBI:15378"/>
        <dbReference type="ChEBI" id="CHEBI:29999"/>
        <dbReference type="ChEBI" id="CHEBI:30616"/>
        <dbReference type="ChEBI" id="CHEBI:83421"/>
        <dbReference type="ChEBI" id="CHEBI:456216"/>
        <dbReference type="EC" id="2.7.11.21"/>
    </reaction>
</comment>
<evidence type="ECO:0000256" key="8">
    <source>
        <dbReference type="ARBA" id="ARBA00022618"/>
    </source>
</evidence>
<evidence type="ECO:0000256" key="5">
    <source>
        <dbReference type="ARBA" id="ARBA00022490"/>
    </source>
</evidence>
<dbReference type="GO" id="GO:0004674">
    <property type="term" value="F:protein serine/threonine kinase activity"/>
    <property type="evidence" value="ECO:0007669"/>
    <property type="project" value="UniProtKB-KW"/>
</dbReference>
<dbReference type="SUPFAM" id="SSF82615">
    <property type="entry name" value="Polo-box domain"/>
    <property type="match status" value="2"/>
</dbReference>
<keyword evidence="25" id="KW-1185">Reference proteome</keyword>
<dbReference type="Ensembl" id="ENSBOBT00000021292.1">
    <property type="protein sequence ID" value="ENSBOBP00000020814.1"/>
    <property type="gene ID" value="ENSBOBG00000012666.1"/>
</dbReference>
<dbReference type="GO" id="GO:0007052">
    <property type="term" value="P:mitotic spindle organization"/>
    <property type="evidence" value="ECO:0007669"/>
    <property type="project" value="TreeGrafter"/>
</dbReference>
<evidence type="ECO:0000256" key="2">
    <source>
        <dbReference type="ARBA" id="ARBA00004186"/>
    </source>
</evidence>
<sequence>MGGKGVPKVLVDPRTRRSFVRGRFLGKGGFARCYELAEAGSREVFAGKVVPKSLLVKPHQKEKMSMEIAIHRSLAHRHVVGFQGFFEDADFVYVVLELCRRRSLLELHKRRKALSEPEVRYYLRQTILGCQYLHSHRVIHRDLKLGNLFLSDDMEVKIGDFGLATKVEYDGERKKTLCGTPNYIAPEVLGKKGHSFEVDIWSIGCIMYTLLVGKPPFETSCLKETYIRIKKNEYTIPKHINPVAANLIQKMLRSDPATRPTIDELLNDEFFTSGYIPSRLPTSCLTIAPRFSIAPSGLELNGRKPLTALNKGPDSPALENLPEKEDVAGLRELGDAVDSHLADMLEQLTAVNLAKPSERPFGLSGVSPFLFAEEAEDPACIPIFWVSKWVDYSDKYGLGYQLCDNSVGVLFNDSTRLIMYSDGDNLQYIEQNGTESFFTVRSYPSALNKKITLLKYFRNYMSEHLLKAGANITPREGDELARLPYLCTWFRTRSAIVLHLSNGTVQINFFQDHTKVILCPLMAAVTYIDEKRDFRTYKLSLIEEHGCCKELASRLRYARTMVEKLLGSKSGSARMKPSA</sequence>
<dbReference type="InterPro" id="IPR000719">
    <property type="entry name" value="Prot_kinase_dom"/>
</dbReference>
<proteinExistence type="inferred from homology"/>
<dbReference type="Pfam" id="PF00659">
    <property type="entry name" value="POLO_box"/>
    <property type="match status" value="2"/>
</dbReference>
<dbReference type="PROSITE" id="PS00108">
    <property type="entry name" value="PROTEIN_KINASE_ST"/>
    <property type="match status" value="1"/>
</dbReference>
<keyword evidence="11 20" id="KW-0547">Nucleotide-binding</keyword>
<feature type="binding site" evidence="20">
    <location>
        <position position="48"/>
    </location>
    <ligand>
        <name>ATP</name>
        <dbReference type="ChEBI" id="CHEBI:30616"/>
    </ligand>
</feature>
<dbReference type="EC" id="2.7.11.21" evidence="21"/>
<keyword evidence="12" id="KW-0498">Mitosis</keyword>
<evidence type="ECO:0000259" key="22">
    <source>
        <dbReference type="PROSITE" id="PS50011"/>
    </source>
</evidence>
<dbReference type="InterPro" id="IPR033701">
    <property type="entry name" value="POLO_box_1"/>
</dbReference>
<evidence type="ECO:0000256" key="6">
    <source>
        <dbReference type="ARBA" id="ARBA00022527"/>
    </source>
</evidence>
<dbReference type="GO" id="GO:0005813">
    <property type="term" value="C:centrosome"/>
    <property type="evidence" value="ECO:0007669"/>
    <property type="project" value="UniProtKB-SubCell"/>
</dbReference>
<accession>A0A8C0IH19</accession>
<feature type="domain" description="POLO box" evidence="23">
    <location>
        <begin position="385"/>
        <end position="463"/>
    </location>
</feature>
<evidence type="ECO:0000256" key="9">
    <source>
        <dbReference type="ARBA" id="ARBA00022679"/>
    </source>
</evidence>
<evidence type="ECO:0000256" key="12">
    <source>
        <dbReference type="ARBA" id="ARBA00022776"/>
    </source>
</evidence>
<dbReference type="InterPro" id="IPR033695">
    <property type="entry name" value="POLO_box_2"/>
</dbReference>
<evidence type="ECO:0000256" key="20">
    <source>
        <dbReference type="PROSITE-ProRule" id="PRU10141"/>
    </source>
</evidence>
<evidence type="ECO:0000259" key="23">
    <source>
        <dbReference type="PROSITE" id="PS50078"/>
    </source>
</evidence>
<dbReference type="SUPFAM" id="SSF56112">
    <property type="entry name" value="Protein kinase-like (PK-like)"/>
    <property type="match status" value="1"/>
</dbReference>
<dbReference type="CDD" id="cd13117">
    <property type="entry name" value="POLO_box_2"/>
    <property type="match status" value="1"/>
</dbReference>
<dbReference type="InterPro" id="IPR000959">
    <property type="entry name" value="POLO_box_dom"/>
</dbReference>
<feature type="domain" description="Protein kinase" evidence="22">
    <location>
        <begin position="19"/>
        <end position="271"/>
    </location>
</feature>
<evidence type="ECO:0000256" key="17">
    <source>
        <dbReference type="ARBA" id="ARBA00023306"/>
    </source>
</evidence>
<dbReference type="GO" id="GO:0005634">
    <property type="term" value="C:nucleus"/>
    <property type="evidence" value="ECO:0007669"/>
    <property type="project" value="UniProtKB-SubCell"/>
</dbReference>
<dbReference type="Gene3D" id="1.10.510.10">
    <property type="entry name" value="Transferase(Phosphotransferase) domain 1"/>
    <property type="match status" value="1"/>
</dbReference>
<keyword evidence="7" id="KW-0597">Phosphoprotein</keyword>
<keyword evidence="16" id="KW-0539">Nucleus</keyword>
<dbReference type="PROSITE" id="PS00107">
    <property type="entry name" value="PROTEIN_KINASE_ATP"/>
    <property type="match status" value="1"/>
</dbReference>
<keyword evidence="14 20" id="KW-0067">ATP-binding</keyword>
<evidence type="ECO:0000313" key="25">
    <source>
        <dbReference type="Proteomes" id="UP000694567"/>
    </source>
</evidence>
<organism evidence="24 25">
    <name type="scientific">Bubo bubo</name>
    <name type="common">Eurasian eagle-owl</name>
    <name type="synonym">Strix bubo</name>
    <dbReference type="NCBI Taxonomy" id="30461"/>
    <lineage>
        <taxon>Eukaryota</taxon>
        <taxon>Metazoa</taxon>
        <taxon>Chordata</taxon>
        <taxon>Craniata</taxon>
        <taxon>Vertebrata</taxon>
        <taxon>Euteleostomi</taxon>
        <taxon>Archelosauria</taxon>
        <taxon>Archosauria</taxon>
        <taxon>Dinosauria</taxon>
        <taxon>Saurischia</taxon>
        <taxon>Theropoda</taxon>
        <taxon>Coelurosauria</taxon>
        <taxon>Aves</taxon>
        <taxon>Neognathae</taxon>
        <taxon>Neoaves</taxon>
        <taxon>Telluraves</taxon>
        <taxon>Strigiformes</taxon>
        <taxon>Strigidae</taxon>
        <taxon>Bubo</taxon>
    </lineage>
</organism>
<reference evidence="24" key="2">
    <citation type="submission" date="2025-09" db="UniProtKB">
        <authorList>
            <consortium name="Ensembl"/>
        </authorList>
    </citation>
    <scope>IDENTIFICATION</scope>
</reference>
<evidence type="ECO:0000256" key="15">
    <source>
        <dbReference type="ARBA" id="ARBA00023212"/>
    </source>
</evidence>
<keyword evidence="6 21" id="KW-0723">Serine/threonine-protein kinase</keyword>
<feature type="domain" description="POLO box" evidence="23">
    <location>
        <begin position="485"/>
        <end position="567"/>
    </location>
</feature>
<keyword evidence="17" id="KW-0131">Cell cycle</keyword>
<evidence type="ECO:0000256" key="11">
    <source>
        <dbReference type="ARBA" id="ARBA00022741"/>
    </source>
</evidence>
<reference evidence="24" key="1">
    <citation type="submission" date="2025-08" db="UniProtKB">
        <authorList>
            <consortium name="Ensembl"/>
        </authorList>
    </citation>
    <scope>IDENTIFICATION</scope>
</reference>
<evidence type="ECO:0000256" key="3">
    <source>
        <dbReference type="ARBA" id="ARBA00004214"/>
    </source>
</evidence>
<dbReference type="InterPro" id="IPR036947">
    <property type="entry name" value="POLO_box_dom_sf"/>
</dbReference>
<dbReference type="InterPro" id="IPR011009">
    <property type="entry name" value="Kinase-like_dom_sf"/>
</dbReference>
<evidence type="ECO:0000256" key="1">
    <source>
        <dbReference type="ARBA" id="ARBA00004123"/>
    </source>
</evidence>
<protein>
    <recommendedName>
        <fullName evidence="21">Serine/threonine-protein kinase PLK</fullName>
        <ecNumber evidence="21">2.7.11.21</ecNumber>
    </recommendedName>
    <alternativeName>
        <fullName evidence="21">Polo-like kinase</fullName>
    </alternativeName>
</protein>
<dbReference type="InterPro" id="IPR017441">
    <property type="entry name" value="Protein_kinase_ATP_BS"/>
</dbReference>
<keyword evidence="13 21" id="KW-0418">Kinase</keyword>
<dbReference type="Gene3D" id="3.30.200.20">
    <property type="entry name" value="Phosphorylase Kinase, domain 1"/>
    <property type="match status" value="1"/>
</dbReference>
<dbReference type="CDD" id="cd13118">
    <property type="entry name" value="POLO_box_1"/>
    <property type="match status" value="1"/>
</dbReference>
<keyword evidence="8" id="KW-0132">Cell division</keyword>
<dbReference type="InterPro" id="IPR033702">
    <property type="entry name" value="PLK1_cat"/>
</dbReference>
<evidence type="ECO:0000256" key="16">
    <source>
        <dbReference type="ARBA" id="ARBA00023242"/>
    </source>
</evidence>
<dbReference type="Gene3D" id="3.30.1120.30">
    <property type="entry name" value="POLO box domain"/>
    <property type="match status" value="2"/>
</dbReference>
<dbReference type="PROSITE" id="PS50078">
    <property type="entry name" value="POLO_BOX"/>
    <property type="match status" value="2"/>
</dbReference>
<keyword evidence="9 21" id="KW-0808">Transferase</keyword>
<dbReference type="CDD" id="cd14187">
    <property type="entry name" value="STKc_PLK1"/>
    <property type="match status" value="1"/>
</dbReference>
<dbReference type="PANTHER" id="PTHR24345:SF93">
    <property type="entry name" value="SERINE_THREONINE-PROTEIN KINASE PLK1"/>
    <property type="match status" value="1"/>
</dbReference>
<comment type="subcellular location">
    <subcellularLocation>
        <location evidence="4">Cytoplasm</location>
        <location evidence="4">Cytoskeleton</location>
        <location evidence="4">Microtubule organizing center</location>
        <location evidence="4">Centrosome</location>
    </subcellularLocation>
    <subcellularLocation>
        <location evidence="2">Cytoplasm</location>
        <location evidence="2">Cytoskeleton</location>
        <location evidence="2">Spindle</location>
    </subcellularLocation>
    <subcellularLocation>
        <location evidence="3">Midbody</location>
    </subcellularLocation>
    <subcellularLocation>
        <location evidence="1">Nucleus</location>
    </subcellularLocation>
</comment>
<evidence type="ECO:0000256" key="21">
    <source>
        <dbReference type="RuleBase" id="RU361162"/>
    </source>
</evidence>
<keyword evidence="5" id="KW-0963">Cytoplasm</keyword>
<evidence type="ECO:0000256" key="13">
    <source>
        <dbReference type="ARBA" id="ARBA00022777"/>
    </source>
</evidence>
<dbReference type="Proteomes" id="UP000694567">
    <property type="component" value="Unplaced"/>
</dbReference>
<keyword evidence="10" id="KW-0677">Repeat</keyword>
<evidence type="ECO:0000256" key="19">
    <source>
        <dbReference type="ARBA" id="ARBA00048347"/>
    </source>
</evidence>
<comment type="similarity">
    <text evidence="21">Belongs to the protein kinase superfamily. Ser/Thr protein kinase family. CDC5/Polo subfamily.</text>
</comment>
<dbReference type="GO" id="GO:0000776">
    <property type="term" value="C:kinetochore"/>
    <property type="evidence" value="ECO:0007669"/>
    <property type="project" value="TreeGrafter"/>
</dbReference>
<dbReference type="Pfam" id="PF00069">
    <property type="entry name" value="Pkinase"/>
    <property type="match status" value="1"/>
</dbReference>
<evidence type="ECO:0000256" key="14">
    <source>
        <dbReference type="ARBA" id="ARBA00022840"/>
    </source>
</evidence>
<dbReference type="GO" id="GO:0005737">
    <property type="term" value="C:cytoplasm"/>
    <property type="evidence" value="ECO:0007669"/>
    <property type="project" value="TreeGrafter"/>
</dbReference>
<keyword evidence="15" id="KW-0206">Cytoskeleton</keyword>
<evidence type="ECO:0000256" key="7">
    <source>
        <dbReference type="ARBA" id="ARBA00022553"/>
    </source>
</evidence>
<evidence type="ECO:0000313" key="24">
    <source>
        <dbReference type="Ensembl" id="ENSBOBP00000020814.1"/>
    </source>
</evidence>